<dbReference type="EMBL" id="JANBUO010000661">
    <property type="protein sequence ID" value="KAJ2802450.1"/>
    <property type="molecule type" value="Genomic_DNA"/>
</dbReference>
<evidence type="ECO:0000256" key="1">
    <source>
        <dbReference type="SAM" id="MobiDB-lite"/>
    </source>
</evidence>
<organism evidence="2 3">
    <name type="scientific">Coemansia guatemalensis</name>
    <dbReference type="NCBI Taxonomy" id="2761395"/>
    <lineage>
        <taxon>Eukaryota</taxon>
        <taxon>Fungi</taxon>
        <taxon>Fungi incertae sedis</taxon>
        <taxon>Zoopagomycota</taxon>
        <taxon>Kickxellomycotina</taxon>
        <taxon>Kickxellomycetes</taxon>
        <taxon>Kickxellales</taxon>
        <taxon>Kickxellaceae</taxon>
        <taxon>Coemansia</taxon>
    </lineage>
</organism>
<reference evidence="2" key="1">
    <citation type="submission" date="2022-07" db="EMBL/GenBank/DDBJ databases">
        <title>Phylogenomic reconstructions and comparative analyses of Kickxellomycotina fungi.</title>
        <authorList>
            <person name="Reynolds N.K."/>
            <person name="Stajich J.E."/>
            <person name="Barry K."/>
            <person name="Grigoriev I.V."/>
            <person name="Crous P."/>
            <person name="Smith M.E."/>
        </authorList>
    </citation>
    <scope>NUCLEOTIDE SEQUENCE</scope>
    <source>
        <strain evidence="2">NRRL 1565</strain>
    </source>
</reference>
<proteinExistence type="predicted"/>
<comment type="caution">
    <text evidence="2">The sequence shown here is derived from an EMBL/GenBank/DDBJ whole genome shotgun (WGS) entry which is preliminary data.</text>
</comment>
<gene>
    <name evidence="2" type="ORF">H4R20_003274</name>
</gene>
<feature type="compositionally biased region" description="Basic and acidic residues" evidence="1">
    <location>
        <begin position="40"/>
        <end position="53"/>
    </location>
</feature>
<sequence>MFGSGQRICAFGVTRNLQSRGFHQQNVAAEGLVRKLFGRKKTEEESKPEEKSAVEPPAASDESAAFAAEFEDEYKQKLTAPKFPKREYSAKQLELRIKKVMEDSKVELSKPDWTSTSIASKEIKFKVLSGIMEQMKIPVSNRVLNNVRTVSDLISELSAKAPSKDAGHPVAEFYASEASNIPTNMKFEPFSKKTRKLHARE</sequence>
<name>A0A9W8HWF7_9FUNG</name>
<keyword evidence="3" id="KW-1185">Reference proteome</keyword>
<accession>A0A9W8HWF7</accession>
<evidence type="ECO:0000313" key="2">
    <source>
        <dbReference type="EMBL" id="KAJ2802450.1"/>
    </source>
</evidence>
<dbReference type="AlphaFoldDB" id="A0A9W8HWF7"/>
<dbReference type="Proteomes" id="UP001140094">
    <property type="component" value="Unassembled WGS sequence"/>
</dbReference>
<protein>
    <submittedName>
        <fullName evidence="2">Uncharacterized protein</fullName>
    </submittedName>
</protein>
<evidence type="ECO:0000313" key="3">
    <source>
        <dbReference type="Proteomes" id="UP001140094"/>
    </source>
</evidence>
<feature type="region of interest" description="Disordered" evidence="1">
    <location>
        <begin position="38"/>
        <end position="62"/>
    </location>
</feature>
<dbReference type="OrthoDB" id="6220758at2759"/>